<comment type="similarity">
    <text evidence="1 3">Belongs to the Nudix hydrolase family.</text>
</comment>
<dbReference type="PANTHER" id="PTHR43736:SF1">
    <property type="entry name" value="DIHYDRONEOPTERIN TRIPHOSPHATE DIPHOSPHATASE"/>
    <property type="match status" value="1"/>
</dbReference>
<dbReference type="InterPro" id="IPR020476">
    <property type="entry name" value="Nudix_hydrolase"/>
</dbReference>
<dbReference type="PROSITE" id="PS51462">
    <property type="entry name" value="NUDIX"/>
    <property type="match status" value="1"/>
</dbReference>
<dbReference type="Pfam" id="PF00293">
    <property type="entry name" value="NUDIX"/>
    <property type="match status" value="1"/>
</dbReference>
<reference evidence="5 6" key="1">
    <citation type="submission" date="2016-10" db="EMBL/GenBank/DDBJ databases">
        <authorList>
            <person name="de Groot N.N."/>
        </authorList>
    </citation>
    <scope>NUCLEOTIDE SEQUENCE [LARGE SCALE GENOMIC DNA]</scope>
    <source>
        <strain evidence="5 6">CGMCC 1.3442</strain>
    </source>
</reference>
<dbReference type="InterPro" id="IPR015797">
    <property type="entry name" value="NUDIX_hydrolase-like_dom_sf"/>
</dbReference>
<dbReference type="PROSITE" id="PS00893">
    <property type="entry name" value="NUDIX_BOX"/>
    <property type="match status" value="1"/>
</dbReference>
<dbReference type="GO" id="GO:0016787">
    <property type="term" value="F:hydrolase activity"/>
    <property type="evidence" value="ECO:0007669"/>
    <property type="project" value="UniProtKB-KW"/>
</dbReference>
<evidence type="ECO:0000256" key="2">
    <source>
        <dbReference type="ARBA" id="ARBA00022801"/>
    </source>
</evidence>
<dbReference type="OrthoDB" id="9787880at2"/>
<dbReference type="Proteomes" id="UP000199334">
    <property type="component" value="Unassembled WGS sequence"/>
</dbReference>
<dbReference type="EMBL" id="FNIG01000004">
    <property type="protein sequence ID" value="SDN38191.1"/>
    <property type="molecule type" value="Genomic_DNA"/>
</dbReference>
<evidence type="ECO:0000313" key="6">
    <source>
        <dbReference type="Proteomes" id="UP000199334"/>
    </source>
</evidence>
<dbReference type="PANTHER" id="PTHR43736">
    <property type="entry name" value="ADP-RIBOSE PYROPHOSPHATASE"/>
    <property type="match status" value="1"/>
</dbReference>
<dbReference type="RefSeq" id="WP_093856571.1">
    <property type="nucleotide sequence ID" value="NZ_BJVZ01000013.1"/>
</dbReference>
<protein>
    <submittedName>
        <fullName evidence="5">ADP-ribose pyrophosphatase YjhB, NUDIX family</fullName>
    </submittedName>
</protein>
<dbReference type="CDD" id="cd02883">
    <property type="entry name" value="NUDIX_Hydrolase"/>
    <property type="match status" value="1"/>
</dbReference>
<dbReference type="InterPro" id="IPR020084">
    <property type="entry name" value="NUDIX_hydrolase_CS"/>
</dbReference>
<sequence>MKRVDVASVLVQDSGKILMVKNVGQPESYYSLPGGAVEAGETLEDAAVREAKEETGLDIQINGLFMCTEALFEESNHHAVFFVFHAHIIGGEMEIFYPEEIEEIKWMDVEEADQYIHKNEGRSLKELIDLGTRAEYVLRGFIPQNE</sequence>
<evidence type="ECO:0000313" key="5">
    <source>
        <dbReference type="EMBL" id="SDN38191.1"/>
    </source>
</evidence>
<keyword evidence="2 3" id="KW-0378">Hydrolase</keyword>
<accession>A0A1H0AY34</accession>
<proteinExistence type="inferred from homology"/>
<feature type="domain" description="Nudix hydrolase" evidence="4">
    <location>
        <begin position="1"/>
        <end position="129"/>
    </location>
</feature>
<name>A0A1H0AY34_9BACI</name>
<keyword evidence="6" id="KW-1185">Reference proteome</keyword>
<evidence type="ECO:0000256" key="3">
    <source>
        <dbReference type="RuleBase" id="RU003476"/>
    </source>
</evidence>
<dbReference type="STRING" id="237069.SAMN05216498_2125"/>
<dbReference type="InterPro" id="IPR000086">
    <property type="entry name" value="NUDIX_hydrolase_dom"/>
</dbReference>
<evidence type="ECO:0000259" key="4">
    <source>
        <dbReference type="PROSITE" id="PS51462"/>
    </source>
</evidence>
<organism evidence="5 6">
    <name type="scientific">Tenuibacillus multivorans</name>
    <dbReference type="NCBI Taxonomy" id="237069"/>
    <lineage>
        <taxon>Bacteria</taxon>
        <taxon>Bacillati</taxon>
        <taxon>Bacillota</taxon>
        <taxon>Bacilli</taxon>
        <taxon>Bacillales</taxon>
        <taxon>Bacillaceae</taxon>
        <taxon>Tenuibacillus</taxon>
    </lineage>
</organism>
<dbReference type="PRINTS" id="PR00502">
    <property type="entry name" value="NUDIXFAMILY"/>
</dbReference>
<dbReference type="SUPFAM" id="SSF55811">
    <property type="entry name" value="Nudix"/>
    <property type="match status" value="1"/>
</dbReference>
<evidence type="ECO:0000256" key="1">
    <source>
        <dbReference type="ARBA" id="ARBA00005582"/>
    </source>
</evidence>
<dbReference type="Gene3D" id="3.90.79.10">
    <property type="entry name" value="Nucleoside Triphosphate Pyrophosphohydrolase"/>
    <property type="match status" value="1"/>
</dbReference>
<gene>
    <name evidence="5" type="ORF">SAMN05216498_2125</name>
</gene>
<dbReference type="AlphaFoldDB" id="A0A1H0AY34"/>